<dbReference type="InterPro" id="IPR056016">
    <property type="entry name" value="DUF7595"/>
</dbReference>
<sequence length="673" mass="75596">MVIAPPTNGCSFAELRLQLLSPSHVGVQRATVKMKVEEDLGIRRRDGTISCRRQNLQPPSGRIGTFFHLFSSLDNGWRWRQCRRQIADTTCKRAAADDNVAAVGRAAGHRDAQRPGHPGALLDMRCRVKEYISLRGRLRLRHGDRFVLPLLRGHLIRGHQYDDRGRYPKKELFLVDTAAADDTTMHRATAISSFPLASRDGLVLFRVDKELRVCDQATGSSHTLPPEPAFPVRVSRGTAREISYVLLVGGHNDDGTIAVGSHFQVVMAYLDVSQHRRCLQLQTFSSEHGTWGHYTEIRAHNLQGSRLAGGLGRTLIVGGAMHWLCTTNTGAYVLKLHVKTAHVSATKLPECFPRDGSHHQLLATPVAGGSPIVLTADHDKILAWAQSKQTAKWQQRPQVVIETQAMLQFIDKAGGSRPPSRGRGLNVLWFGERSGTVLINSYWGFFWLDLHSMKIVRWFWDREIPYMDENIGYEMNLADWIFHGIMVALLFLRHPLGSCDGVVLFRVDGELRVCDQATGSIQTLPTEPAFPMSVRNVAAKEISYVLLVGAGNDEGGTTVGWHFQVLMVYLESKQTAKCQQQPHVVIEMKTLLQFLDKASASRPPPRGVQPNVLWFAERSGTVLINSCWVFFWLDLRSMKIVRWFWDREIPCTNENIGYEMNLADWVPTFGSTL</sequence>
<accession>R7WGK3</accession>
<evidence type="ECO:0000259" key="1">
    <source>
        <dbReference type="Pfam" id="PF24523"/>
    </source>
</evidence>
<dbReference type="PANTHER" id="PTHR35828">
    <property type="entry name" value="OS08G0203800 PROTEIN-RELATED"/>
    <property type="match status" value="1"/>
</dbReference>
<dbReference type="EnsemblPlants" id="EMT20479">
    <property type="protein sequence ID" value="EMT20479"/>
    <property type="gene ID" value="F775_12562"/>
</dbReference>
<organism evidence="2">
    <name type="scientific">Aegilops tauschii</name>
    <name type="common">Tausch's goatgrass</name>
    <name type="synonym">Aegilops squarrosa</name>
    <dbReference type="NCBI Taxonomy" id="37682"/>
    <lineage>
        <taxon>Eukaryota</taxon>
        <taxon>Viridiplantae</taxon>
        <taxon>Streptophyta</taxon>
        <taxon>Embryophyta</taxon>
        <taxon>Tracheophyta</taxon>
        <taxon>Spermatophyta</taxon>
        <taxon>Magnoliopsida</taxon>
        <taxon>Liliopsida</taxon>
        <taxon>Poales</taxon>
        <taxon>Poaceae</taxon>
        <taxon>BOP clade</taxon>
        <taxon>Pooideae</taxon>
        <taxon>Triticodae</taxon>
        <taxon>Triticeae</taxon>
        <taxon>Triticinae</taxon>
        <taxon>Aegilops</taxon>
    </lineage>
</organism>
<dbReference type="AlphaFoldDB" id="R7WGK3"/>
<dbReference type="PANTHER" id="PTHR35828:SF51">
    <property type="entry name" value="F-BOX DOMAIN-CONTAINING PROTEIN"/>
    <property type="match status" value="1"/>
</dbReference>
<name>R7WGK3_AEGTA</name>
<evidence type="ECO:0000313" key="2">
    <source>
        <dbReference type="EnsemblPlants" id="EMT20479"/>
    </source>
</evidence>
<proteinExistence type="predicted"/>
<feature type="domain" description="DUF7595" evidence="1">
    <location>
        <begin position="191"/>
        <end position="440"/>
    </location>
</feature>
<reference evidence="2" key="1">
    <citation type="submission" date="2015-06" db="UniProtKB">
        <authorList>
            <consortium name="EnsemblPlants"/>
        </authorList>
    </citation>
    <scope>IDENTIFICATION</scope>
</reference>
<dbReference type="Pfam" id="PF24523">
    <property type="entry name" value="DUF7595"/>
    <property type="match status" value="1"/>
</dbReference>
<protein>
    <recommendedName>
        <fullName evidence="1">DUF7595 domain-containing protein</fullName>
    </recommendedName>
</protein>